<evidence type="ECO:0000313" key="7">
    <source>
        <dbReference type="EMBL" id="GKU95805.1"/>
    </source>
</evidence>
<evidence type="ECO:0000313" key="8">
    <source>
        <dbReference type="Proteomes" id="UP001054252"/>
    </source>
</evidence>
<reference evidence="7 8" key="1">
    <citation type="journal article" date="2021" name="Commun. Biol.">
        <title>The genome of Shorea leprosula (Dipterocarpaceae) highlights the ecological relevance of drought in aseasonal tropical rainforests.</title>
        <authorList>
            <person name="Ng K.K.S."/>
            <person name="Kobayashi M.J."/>
            <person name="Fawcett J.A."/>
            <person name="Hatakeyama M."/>
            <person name="Paape T."/>
            <person name="Ng C.H."/>
            <person name="Ang C.C."/>
            <person name="Tnah L.H."/>
            <person name="Lee C.T."/>
            <person name="Nishiyama T."/>
            <person name="Sese J."/>
            <person name="O'Brien M.J."/>
            <person name="Copetti D."/>
            <person name="Mohd Noor M.I."/>
            <person name="Ong R.C."/>
            <person name="Putra M."/>
            <person name="Sireger I.Z."/>
            <person name="Indrioko S."/>
            <person name="Kosugi Y."/>
            <person name="Izuno A."/>
            <person name="Isagi Y."/>
            <person name="Lee S.L."/>
            <person name="Shimizu K.K."/>
        </authorList>
    </citation>
    <scope>NUCLEOTIDE SEQUENCE [LARGE SCALE GENOMIC DNA]</scope>
    <source>
        <strain evidence="7">214</strain>
    </source>
</reference>
<protein>
    <recommendedName>
        <fullName evidence="9">S-protein homolog</fullName>
    </recommendedName>
</protein>
<comment type="caution">
    <text evidence="7">The sequence shown here is derived from an EMBL/GenBank/DDBJ whole genome shotgun (WGS) entry which is preliminary data.</text>
</comment>
<feature type="chain" id="PRO_5043316022" description="S-protein homolog" evidence="6">
    <location>
        <begin position="26"/>
        <end position="145"/>
    </location>
</feature>
<evidence type="ECO:0000256" key="6">
    <source>
        <dbReference type="SAM" id="SignalP"/>
    </source>
</evidence>
<name>A0AAV5I9K4_9ROSI</name>
<dbReference type="Pfam" id="PF05938">
    <property type="entry name" value="Self-incomp_S1"/>
    <property type="match status" value="1"/>
</dbReference>
<dbReference type="InterPro" id="IPR010264">
    <property type="entry name" value="Self-incomp_S1"/>
</dbReference>
<gene>
    <name evidence="7" type="ORF">SLEP1_g9122</name>
</gene>
<evidence type="ECO:0000256" key="3">
    <source>
        <dbReference type="ARBA" id="ARBA00022471"/>
    </source>
</evidence>
<sequence>MATKNMITFFFAILFLWSFVTPSAARNPPAFAEKVMHFFFPNITVALRNDCERDVFYSCKFKDSEGHLTALQPNGTKSWTFKEILFPLRWCYVSTGKNVYGVFWTYSVRLKCTYCNFSLRKDGVYLYIKDKREWEKRPLYLDPLS</sequence>
<keyword evidence="8" id="KW-1185">Reference proteome</keyword>
<evidence type="ECO:0000256" key="1">
    <source>
        <dbReference type="ARBA" id="ARBA00004613"/>
    </source>
</evidence>
<keyword evidence="5 6" id="KW-0732">Signal</keyword>
<feature type="signal peptide" evidence="6">
    <location>
        <begin position="1"/>
        <end position="25"/>
    </location>
</feature>
<evidence type="ECO:0008006" key="9">
    <source>
        <dbReference type="Google" id="ProtNLM"/>
    </source>
</evidence>
<dbReference type="EMBL" id="BPVZ01000009">
    <property type="protein sequence ID" value="GKU95805.1"/>
    <property type="molecule type" value="Genomic_DNA"/>
</dbReference>
<dbReference type="Proteomes" id="UP001054252">
    <property type="component" value="Unassembled WGS sequence"/>
</dbReference>
<keyword evidence="3" id="KW-0713">Self-incompatibility</keyword>
<organism evidence="7 8">
    <name type="scientific">Rubroshorea leprosula</name>
    <dbReference type="NCBI Taxonomy" id="152421"/>
    <lineage>
        <taxon>Eukaryota</taxon>
        <taxon>Viridiplantae</taxon>
        <taxon>Streptophyta</taxon>
        <taxon>Embryophyta</taxon>
        <taxon>Tracheophyta</taxon>
        <taxon>Spermatophyta</taxon>
        <taxon>Magnoliopsida</taxon>
        <taxon>eudicotyledons</taxon>
        <taxon>Gunneridae</taxon>
        <taxon>Pentapetalae</taxon>
        <taxon>rosids</taxon>
        <taxon>malvids</taxon>
        <taxon>Malvales</taxon>
        <taxon>Dipterocarpaceae</taxon>
        <taxon>Rubroshorea</taxon>
    </lineage>
</organism>
<evidence type="ECO:0000256" key="5">
    <source>
        <dbReference type="ARBA" id="ARBA00022729"/>
    </source>
</evidence>
<comment type="similarity">
    <text evidence="2">Belongs to the plant self-incompatibility (S1) protein family.</text>
</comment>
<comment type="subcellular location">
    <subcellularLocation>
        <location evidence="1">Secreted</location>
    </subcellularLocation>
</comment>
<accession>A0AAV5I9K4</accession>
<evidence type="ECO:0000256" key="2">
    <source>
        <dbReference type="ARBA" id="ARBA00005581"/>
    </source>
</evidence>
<evidence type="ECO:0000256" key="4">
    <source>
        <dbReference type="ARBA" id="ARBA00022525"/>
    </source>
</evidence>
<dbReference type="AlphaFoldDB" id="A0AAV5I9K4"/>
<keyword evidence="4" id="KW-0964">Secreted</keyword>
<dbReference type="GO" id="GO:0005576">
    <property type="term" value="C:extracellular region"/>
    <property type="evidence" value="ECO:0007669"/>
    <property type="project" value="UniProtKB-SubCell"/>
</dbReference>
<proteinExistence type="inferred from homology"/>
<dbReference type="GO" id="GO:0060320">
    <property type="term" value="P:rejection of self pollen"/>
    <property type="evidence" value="ECO:0007669"/>
    <property type="project" value="UniProtKB-KW"/>
</dbReference>